<evidence type="ECO:0000313" key="3">
    <source>
        <dbReference type="EMBL" id="QCQ23566.1"/>
    </source>
</evidence>
<dbReference type="SUPFAM" id="SSF54637">
    <property type="entry name" value="Thioesterase/thiol ester dehydrase-isomerase"/>
    <property type="match status" value="1"/>
</dbReference>
<reference evidence="3 4" key="2">
    <citation type="submission" date="2019-05" db="EMBL/GenBank/DDBJ databases">
        <authorList>
            <person name="Suflita J.M."/>
            <person name="Marks C.R."/>
        </authorList>
    </citation>
    <scope>NUCLEOTIDE SEQUENCE [LARGE SCALE GENOMIC DNA]</scope>
    <source>
        <strain evidence="3 4">ALDC</strain>
    </source>
</reference>
<dbReference type="InterPro" id="IPR006684">
    <property type="entry name" value="YbgC/YbaW"/>
</dbReference>
<evidence type="ECO:0000256" key="1">
    <source>
        <dbReference type="ARBA" id="ARBA00005953"/>
    </source>
</evidence>
<dbReference type="AlphaFoldDB" id="A0A4P8L669"/>
<dbReference type="Gene3D" id="3.10.129.10">
    <property type="entry name" value="Hotdog Thioesterase"/>
    <property type="match status" value="1"/>
</dbReference>
<organism evidence="3 4">
    <name type="scientific">Desulfoglaeba alkanexedens ALDC</name>
    <dbReference type="NCBI Taxonomy" id="980445"/>
    <lineage>
        <taxon>Bacteria</taxon>
        <taxon>Pseudomonadati</taxon>
        <taxon>Thermodesulfobacteriota</taxon>
        <taxon>Syntrophobacteria</taxon>
        <taxon>Syntrophobacterales</taxon>
        <taxon>Syntrophobacteraceae</taxon>
        <taxon>Desulfoglaeba</taxon>
    </lineage>
</organism>
<evidence type="ECO:0000256" key="2">
    <source>
        <dbReference type="ARBA" id="ARBA00022801"/>
    </source>
</evidence>
<dbReference type="GO" id="GO:0047617">
    <property type="term" value="F:fatty acyl-CoA hydrolase activity"/>
    <property type="evidence" value="ECO:0007669"/>
    <property type="project" value="TreeGrafter"/>
</dbReference>
<dbReference type="OrthoDB" id="9808429at2"/>
<sequence>MGVAYYGNYMRWFEAGRNEWFRSSGTVYRELEARGVFLPVIEAHCNYRKPAFYDDVLTVQTAFQFSGPARLRFDYVILRGEEPLADGHTVHVCVDGDRKVLKPPDFLRDILRSFTNGC</sequence>
<dbReference type="InterPro" id="IPR029069">
    <property type="entry name" value="HotDog_dom_sf"/>
</dbReference>
<comment type="similarity">
    <text evidence="1">Belongs to the 4-hydroxybenzoyl-CoA thioesterase family.</text>
</comment>
<reference evidence="3 4" key="1">
    <citation type="submission" date="2019-05" db="EMBL/GenBank/DDBJ databases">
        <title>The Complete Genome Sequence of the n-alkane-degrading Desulfoglaeba alkanexedens ALDC reveals multiple alkylsuccinate synthase gene clusters.</title>
        <authorList>
            <person name="Callaghan A.V."/>
            <person name="Davidova I.A."/>
            <person name="Duncan K.E."/>
            <person name="Morris B."/>
            <person name="McInerney M.J."/>
        </authorList>
    </citation>
    <scope>NUCLEOTIDE SEQUENCE [LARGE SCALE GENOMIC DNA]</scope>
    <source>
        <strain evidence="3 4">ALDC</strain>
    </source>
</reference>
<keyword evidence="2" id="KW-0378">Hydrolase</keyword>
<gene>
    <name evidence="3" type="ORF">FDQ92_12600</name>
</gene>
<keyword evidence="4" id="KW-1185">Reference proteome</keyword>
<dbReference type="PANTHER" id="PTHR31793:SF27">
    <property type="entry name" value="NOVEL THIOESTERASE SUPERFAMILY DOMAIN AND SAPOSIN A-TYPE DOMAIN CONTAINING PROTEIN (0610012H03RIK)"/>
    <property type="match status" value="1"/>
</dbReference>
<proteinExistence type="inferred from homology"/>
<dbReference type="InterPro" id="IPR050563">
    <property type="entry name" value="4-hydroxybenzoyl-CoA_TE"/>
</dbReference>
<name>A0A4P8L669_9BACT</name>
<dbReference type="Pfam" id="PF13279">
    <property type="entry name" value="4HBT_2"/>
    <property type="match status" value="1"/>
</dbReference>
<dbReference type="CDD" id="cd00586">
    <property type="entry name" value="4HBT"/>
    <property type="match status" value="1"/>
</dbReference>
<dbReference type="EMBL" id="CP040098">
    <property type="protein sequence ID" value="QCQ23566.1"/>
    <property type="molecule type" value="Genomic_DNA"/>
</dbReference>
<dbReference type="PANTHER" id="PTHR31793">
    <property type="entry name" value="4-HYDROXYBENZOYL-COA THIOESTERASE FAMILY MEMBER"/>
    <property type="match status" value="1"/>
</dbReference>
<dbReference type="KEGG" id="dax:FDQ92_12600"/>
<evidence type="ECO:0000313" key="4">
    <source>
        <dbReference type="Proteomes" id="UP000298602"/>
    </source>
</evidence>
<accession>A0A4P8L669</accession>
<protein>
    <submittedName>
        <fullName evidence="3">Acyl-CoA thioesterase</fullName>
    </submittedName>
</protein>
<dbReference type="Proteomes" id="UP000298602">
    <property type="component" value="Chromosome"/>
</dbReference>
<dbReference type="PIRSF" id="PIRSF003230">
    <property type="entry name" value="YbgC"/>
    <property type="match status" value="1"/>
</dbReference>
<dbReference type="NCBIfam" id="TIGR00051">
    <property type="entry name" value="YbgC/FadM family acyl-CoA thioesterase"/>
    <property type="match status" value="1"/>
</dbReference>